<dbReference type="Pfam" id="PF22244">
    <property type="entry name" value="GCE_fung"/>
    <property type="match status" value="1"/>
</dbReference>
<dbReference type="Proteomes" id="UP000317909">
    <property type="component" value="Chromosome"/>
</dbReference>
<evidence type="ECO:0000256" key="2">
    <source>
        <dbReference type="ARBA" id="ARBA00022729"/>
    </source>
</evidence>
<dbReference type="AlphaFoldDB" id="A0A517U3Y1"/>
<dbReference type="GO" id="GO:0052689">
    <property type="term" value="F:carboxylic ester hydrolase activity"/>
    <property type="evidence" value="ECO:0007669"/>
    <property type="project" value="UniProtKB-KW"/>
</dbReference>
<keyword evidence="2 4" id="KW-0732">Signal</keyword>
<feature type="domain" description="4-O-methyl-glucuronoyl methylesterase-like" evidence="5">
    <location>
        <begin position="224"/>
        <end position="374"/>
    </location>
</feature>
<dbReference type="KEGG" id="llh:I41_45330"/>
<evidence type="ECO:0000256" key="3">
    <source>
        <dbReference type="ARBA" id="ARBA00022801"/>
    </source>
</evidence>
<dbReference type="InterPro" id="IPR029058">
    <property type="entry name" value="AB_hydrolase_fold"/>
</dbReference>
<organism evidence="6 7">
    <name type="scientific">Lacipirellula limnantheis</name>
    <dbReference type="NCBI Taxonomy" id="2528024"/>
    <lineage>
        <taxon>Bacteria</taxon>
        <taxon>Pseudomonadati</taxon>
        <taxon>Planctomycetota</taxon>
        <taxon>Planctomycetia</taxon>
        <taxon>Pirellulales</taxon>
        <taxon>Lacipirellulaceae</taxon>
        <taxon>Lacipirellula</taxon>
    </lineage>
</organism>
<proteinExistence type="predicted"/>
<feature type="chain" id="PRO_5022084884" description="4-O-methyl-glucuronoyl methylesterase-like domain-containing protein" evidence="4">
    <location>
        <begin position="19"/>
        <end position="424"/>
    </location>
</feature>
<evidence type="ECO:0000256" key="4">
    <source>
        <dbReference type="SAM" id="SignalP"/>
    </source>
</evidence>
<evidence type="ECO:0000313" key="7">
    <source>
        <dbReference type="Proteomes" id="UP000317909"/>
    </source>
</evidence>
<evidence type="ECO:0000256" key="1">
    <source>
        <dbReference type="ARBA" id="ARBA00022487"/>
    </source>
</evidence>
<dbReference type="SUPFAM" id="SSF53474">
    <property type="entry name" value="alpha/beta-Hydrolases"/>
    <property type="match status" value="1"/>
</dbReference>
<name>A0A517U3Y1_9BACT</name>
<keyword evidence="1" id="KW-0719">Serine esterase</keyword>
<feature type="signal peptide" evidence="4">
    <location>
        <begin position="1"/>
        <end position="18"/>
    </location>
</feature>
<dbReference type="EMBL" id="CP036339">
    <property type="protein sequence ID" value="QDT75323.1"/>
    <property type="molecule type" value="Genomic_DNA"/>
</dbReference>
<dbReference type="RefSeq" id="WP_145434987.1">
    <property type="nucleotide sequence ID" value="NZ_CP036339.1"/>
</dbReference>
<evidence type="ECO:0000313" key="6">
    <source>
        <dbReference type="EMBL" id="QDT75323.1"/>
    </source>
</evidence>
<accession>A0A517U3Y1</accession>
<keyword evidence="7" id="KW-1185">Reference proteome</keyword>
<reference evidence="6 7" key="1">
    <citation type="submission" date="2019-02" db="EMBL/GenBank/DDBJ databases">
        <title>Deep-cultivation of Planctomycetes and their phenomic and genomic characterization uncovers novel biology.</title>
        <authorList>
            <person name="Wiegand S."/>
            <person name="Jogler M."/>
            <person name="Boedeker C."/>
            <person name="Pinto D."/>
            <person name="Vollmers J."/>
            <person name="Rivas-Marin E."/>
            <person name="Kohn T."/>
            <person name="Peeters S.H."/>
            <person name="Heuer A."/>
            <person name="Rast P."/>
            <person name="Oberbeckmann S."/>
            <person name="Bunk B."/>
            <person name="Jeske O."/>
            <person name="Meyerdierks A."/>
            <person name="Storesund J.E."/>
            <person name="Kallscheuer N."/>
            <person name="Luecker S."/>
            <person name="Lage O.M."/>
            <person name="Pohl T."/>
            <person name="Merkel B.J."/>
            <person name="Hornburger P."/>
            <person name="Mueller R.-W."/>
            <person name="Bruemmer F."/>
            <person name="Labrenz M."/>
            <person name="Spormann A.M."/>
            <person name="Op den Camp H."/>
            <person name="Overmann J."/>
            <person name="Amann R."/>
            <person name="Jetten M.S.M."/>
            <person name="Mascher T."/>
            <person name="Medema M.H."/>
            <person name="Devos D.P."/>
            <person name="Kaster A.-K."/>
            <person name="Ovreas L."/>
            <person name="Rohde M."/>
            <person name="Galperin M.Y."/>
            <person name="Jogler C."/>
        </authorList>
    </citation>
    <scope>NUCLEOTIDE SEQUENCE [LARGE SCALE GENOMIC DNA]</scope>
    <source>
        <strain evidence="6 7">I41</strain>
    </source>
</reference>
<keyword evidence="3" id="KW-0378">Hydrolase</keyword>
<protein>
    <recommendedName>
        <fullName evidence="5">4-O-methyl-glucuronoyl methylesterase-like domain-containing protein</fullName>
    </recommendedName>
</protein>
<gene>
    <name evidence="6" type="ORF">I41_45330</name>
</gene>
<evidence type="ECO:0000259" key="5">
    <source>
        <dbReference type="Pfam" id="PF22244"/>
    </source>
</evidence>
<dbReference type="InterPro" id="IPR054579">
    <property type="entry name" value="GCE-like_dom"/>
</dbReference>
<sequence precursor="true">MRILLALIGGLSLMTSMATGEYPSPAELPSHPALPDPLVMFDGSRVATAEEWSEKRRPELKALFEQYVYGRYPQVAGSSQPPAVQSKVLFEDPQAFGGAGTLKEVELTLGPPEWPKIYLLIATPNNKTPAACFVGMNFGGNHLLVDDERVHVPETWMPDRYTGVVDNRATDASRGVEEYTWPLAEIVARGYAAATFHCGDIQPDRPHVREGMRATLPEDADDAAETATIMWWAWGIQRAIDYLATDPAIDPARIAAVGHSRLGKTALLAGAFDERIALTVANQAGCGGSGPSRHHEPKAETVEIITRNFPHWFCANFRKFADDPTRLPVDQNCLVALCAPRAVLFTAAEDDRWANPSGQFAVLRAASPAYELLGVDGLKADAMPAADAPLLGDGRLGFWFRAGEHSMTPKDWKVYLDFADRQWK</sequence>
<dbReference type="Gene3D" id="3.40.50.1820">
    <property type="entry name" value="alpha/beta hydrolase"/>
    <property type="match status" value="1"/>
</dbReference>
<dbReference type="OrthoDB" id="9809261at2"/>